<sequence>MAQTLAGRTVAILVATEGIEQVELVEPRRALEEAGATVHLVSTEAGEVQAFDHLDKADTFTADKAASDVSASDYDALMLPGGVANPDALRTDAGAVALVRGFFDAGKPVAAICHAPWTLIEADVVRGRTLTSWPSLQTDLRNAGATWVDEEVVVDQGLVTSRKPDDLEAFNAKMLEEFAEGRHEGQRRGGGGARFEKDRATT</sequence>
<evidence type="ECO:0000256" key="1">
    <source>
        <dbReference type="ARBA" id="ARBA00008542"/>
    </source>
</evidence>
<gene>
    <name evidence="4" type="ORF">FSW04_22150</name>
</gene>
<name>A0A5B8UBH6_9ACTN</name>
<dbReference type="GO" id="GO:0016740">
    <property type="term" value="F:transferase activity"/>
    <property type="evidence" value="ECO:0007669"/>
    <property type="project" value="UniProtKB-KW"/>
</dbReference>
<dbReference type="Pfam" id="PF01965">
    <property type="entry name" value="DJ-1_PfpI"/>
    <property type="match status" value="1"/>
</dbReference>
<dbReference type="PANTHER" id="PTHR42733:SF12">
    <property type="entry name" value="PROTEINASE"/>
    <property type="match status" value="1"/>
</dbReference>
<dbReference type="AlphaFoldDB" id="A0A5B8UBH6"/>
<proteinExistence type="inferred from homology"/>
<dbReference type="RefSeq" id="WP_146922367.1">
    <property type="nucleotide sequence ID" value="NZ_CP042430.1"/>
</dbReference>
<dbReference type="KEGG" id="bsol:FSW04_22150"/>
<accession>A0A5B8UBH6</accession>
<evidence type="ECO:0000256" key="2">
    <source>
        <dbReference type="SAM" id="MobiDB-lite"/>
    </source>
</evidence>
<evidence type="ECO:0000313" key="4">
    <source>
        <dbReference type="EMBL" id="QEC50002.1"/>
    </source>
</evidence>
<dbReference type="SUPFAM" id="SSF52317">
    <property type="entry name" value="Class I glutamine amidotransferase-like"/>
    <property type="match status" value="1"/>
</dbReference>
<dbReference type="NCBIfam" id="TIGR01382">
    <property type="entry name" value="PfpI"/>
    <property type="match status" value="1"/>
</dbReference>
<keyword evidence="5" id="KW-1185">Reference proteome</keyword>
<keyword evidence="4" id="KW-0808">Transferase</keyword>
<dbReference type="EMBL" id="CP042430">
    <property type="protein sequence ID" value="QEC50002.1"/>
    <property type="molecule type" value="Genomic_DNA"/>
</dbReference>
<comment type="similarity">
    <text evidence="1">Belongs to the peptidase C56 family.</text>
</comment>
<organism evidence="4 5">
    <name type="scientific">Baekduia soli</name>
    <dbReference type="NCBI Taxonomy" id="496014"/>
    <lineage>
        <taxon>Bacteria</taxon>
        <taxon>Bacillati</taxon>
        <taxon>Actinomycetota</taxon>
        <taxon>Thermoleophilia</taxon>
        <taxon>Solirubrobacterales</taxon>
        <taxon>Baekduiaceae</taxon>
        <taxon>Baekduia</taxon>
    </lineage>
</organism>
<dbReference type="CDD" id="cd03134">
    <property type="entry name" value="GATase1_PfpI_like"/>
    <property type="match status" value="1"/>
</dbReference>
<evidence type="ECO:0000313" key="5">
    <source>
        <dbReference type="Proteomes" id="UP000321805"/>
    </source>
</evidence>
<dbReference type="PANTHER" id="PTHR42733">
    <property type="entry name" value="DJ-1 PROTEIN"/>
    <property type="match status" value="1"/>
</dbReference>
<protein>
    <submittedName>
        <fullName evidence="4">Type 1 glutamine amidotransferase</fullName>
    </submittedName>
</protein>
<feature type="domain" description="DJ-1/PfpI" evidence="3">
    <location>
        <begin position="9"/>
        <end position="177"/>
    </location>
</feature>
<feature type="region of interest" description="Disordered" evidence="2">
    <location>
        <begin position="178"/>
        <end position="202"/>
    </location>
</feature>
<feature type="compositionally biased region" description="Basic and acidic residues" evidence="2">
    <location>
        <begin position="178"/>
        <end position="187"/>
    </location>
</feature>
<dbReference type="Gene3D" id="3.40.50.880">
    <property type="match status" value="1"/>
</dbReference>
<dbReference type="InterPro" id="IPR002818">
    <property type="entry name" value="DJ-1/PfpI"/>
</dbReference>
<dbReference type="PROSITE" id="PS51276">
    <property type="entry name" value="PEPTIDASE_C56_PFPI"/>
    <property type="match status" value="1"/>
</dbReference>
<dbReference type="Proteomes" id="UP000321805">
    <property type="component" value="Chromosome"/>
</dbReference>
<keyword evidence="4" id="KW-0315">Glutamine amidotransferase</keyword>
<dbReference type="InterPro" id="IPR029062">
    <property type="entry name" value="Class_I_gatase-like"/>
</dbReference>
<evidence type="ECO:0000259" key="3">
    <source>
        <dbReference type="Pfam" id="PF01965"/>
    </source>
</evidence>
<dbReference type="OrthoDB" id="9792284at2"/>
<dbReference type="InterPro" id="IPR006286">
    <property type="entry name" value="C56_PfpI-like"/>
</dbReference>
<reference evidence="4 5" key="1">
    <citation type="journal article" date="2018" name="J. Microbiol.">
        <title>Baekduia soli gen. nov., sp. nov., a novel bacterium isolated from the soil of Baekdu Mountain and proposal of a novel family name, Baekduiaceae fam. nov.</title>
        <authorList>
            <person name="An D.S."/>
            <person name="Siddiqi M.Z."/>
            <person name="Kim K.H."/>
            <person name="Yu H.S."/>
            <person name="Im W.T."/>
        </authorList>
    </citation>
    <scope>NUCLEOTIDE SEQUENCE [LARGE SCALE GENOMIC DNA]</scope>
    <source>
        <strain evidence="4 5">BR7-21</strain>
    </source>
</reference>